<dbReference type="PANTHER" id="PTHR37766:SF1">
    <property type="entry name" value="OS01G0897100 PROTEIN"/>
    <property type="match status" value="1"/>
</dbReference>
<dbReference type="EMBL" id="BKCP01004494">
    <property type="protein sequence ID" value="GER31539.1"/>
    <property type="molecule type" value="Genomic_DNA"/>
</dbReference>
<dbReference type="AlphaFoldDB" id="A0A5A7PFJ6"/>
<dbReference type="GO" id="GO:0016740">
    <property type="term" value="F:transferase activity"/>
    <property type="evidence" value="ECO:0007669"/>
    <property type="project" value="UniProtKB-KW"/>
</dbReference>
<protein>
    <submittedName>
        <fullName evidence="2">Glutamyl-tRNA(Gln) amidotransferase subunit B</fullName>
    </submittedName>
</protein>
<proteinExistence type="predicted"/>
<dbReference type="Proteomes" id="UP000325081">
    <property type="component" value="Unassembled WGS sequence"/>
</dbReference>
<sequence length="538" mass="62464">MLQLFLREPTWERSNGDDEFYKQTKSLLLELEQVIWSVLSSGGRSEARLWLCNTISGISSITPRRQRDLFVNLLRSKPIKRHLASQLLYLIFEKQPQKVGPIIAKESHKLENFFKGNGTFCFVKQEKKTSVVNRNPRHILQWFSNFSATGKSGHGPGAKALSQFAFINRDICWEELEWKGKHGQSPAMVATKPHYFLDLDVQRTVENFLEYVPEFWSSPEFSESLKDGSILSVDTKFFSNLFIDLMYKDKLQEVWELIEDFLIEQSFSFLCHHLLIILEEQELHEFLDMIPKYVKLNSGIFGSRTNLEWFEVILSMYGGSGTVDHLLLLNAVTNQGRKLMRLLQEEGSEEEKEKIKDLVYQLSESTSCANDLGPAMEQGLKKNPLEYVKFLGVHSWAIHFRLAEELLTPESWESLFISNGINFRKSDRYALVNDDEFSDDCGSDYDRKSSANRKCKKHKRHKKKRKRKSDHAGNYEDEFCDFDLSNNWLDLPSKGGDWLLSTDGYSTTWSSVDLPDHLSRHCFITWLKWAFVKWGVVS</sequence>
<gene>
    <name evidence="2" type="ORF">STAS_07549</name>
</gene>
<keyword evidence="3" id="KW-1185">Reference proteome</keyword>
<comment type="caution">
    <text evidence="2">The sequence shown here is derived from an EMBL/GenBank/DDBJ whole genome shotgun (WGS) entry which is preliminary data.</text>
</comment>
<evidence type="ECO:0000313" key="2">
    <source>
        <dbReference type="EMBL" id="GER31539.1"/>
    </source>
</evidence>
<name>A0A5A7PFJ6_STRAF</name>
<feature type="region of interest" description="Disordered" evidence="1">
    <location>
        <begin position="441"/>
        <end position="469"/>
    </location>
</feature>
<accession>A0A5A7PFJ6</accession>
<organism evidence="2 3">
    <name type="scientific">Striga asiatica</name>
    <name type="common">Asiatic witchweed</name>
    <name type="synonym">Buchnera asiatica</name>
    <dbReference type="NCBI Taxonomy" id="4170"/>
    <lineage>
        <taxon>Eukaryota</taxon>
        <taxon>Viridiplantae</taxon>
        <taxon>Streptophyta</taxon>
        <taxon>Embryophyta</taxon>
        <taxon>Tracheophyta</taxon>
        <taxon>Spermatophyta</taxon>
        <taxon>Magnoliopsida</taxon>
        <taxon>eudicotyledons</taxon>
        <taxon>Gunneridae</taxon>
        <taxon>Pentapetalae</taxon>
        <taxon>asterids</taxon>
        <taxon>lamiids</taxon>
        <taxon>Lamiales</taxon>
        <taxon>Orobanchaceae</taxon>
        <taxon>Buchnereae</taxon>
        <taxon>Striga</taxon>
    </lineage>
</organism>
<dbReference type="OrthoDB" id="1927237at2759"/>
<reference evidence="3" key="1">
    <citation type="journal article" date="2019" name="Curr. Biol.">
        <title>Genome Sequence of Striga asiatica Provides Insight into the Evolution of Plant Parasitism.</title>
        <authorList>
            <person name="Yoshida S."/>
            <person name="Kim S."/>
            <person name="Wafula E.K."/>
            <person name="Tanskanen J."/>
            <person name="Kim Y.M."/>
            <person name="Honaas L."/>
            <person name="Yang Z."/>
            <person name="Spallek T."/>
            <person name="Conn C.E."/>
            <person name="Ichihashi Y."/>
            <person name="Cheong K."/>
            <person name="Cui S."/>
            <person name="Der J.P."/>
            <person name="Gundlach H."/>
            <person name="Jiao Y."/>
            <person name="Hori C."/>
            <person name="Ishida J.K."/>
            <person name="Kasahara H."/>
            <person name="Kiba T."/>
            <person name="Kim M.S."/>
            <person name="Koo N."/>
            <person name="Laohavisit A."/>
            <person name="Lee Y.H."/>
            <person name="Lumba S."/>
            <person name="McCourt P."/>
            <person name="Mortimer J.C."/>
            <person name="Mutuku J.M."/>
            <person name="Nomura T."/>
            <person name="Sasaki-Sekimoto Y."/>
            <person name="Seto Y."/>
            <person name="Wang Y."/>
            <person name="Wakatake T."/>
            <person name="Sakakibara H."/>
            <person name="Demura T."/>
            <person name="Yamaguchi S."/>
            <person name="Yoneyama K."/>
            <person name="Manabe R.I."/>
            <person name="Nelson D.C."/>
            <person name="Schulman A.H."/>
            <person name="Timko M.P."/>
            <person name="dePamphilis C.W."/>
            <person name="Choi D."/>
            <person name="Shirasu K."/>
        </authorList>
    </citation>
    <scope>NUCLEOTIDE SEQUENCE [LARGE SCALE GENOMIC DNA]</scope>
    <source>
        <strain evidence="3">cv. UVA1</strain>
    </source>
</reference>
<keyword evidence="2" id="KW-0808">Transferase</keyword>
<feature type="compositionally biased region" description="Basic residues" evidence="1">
    <location>
        <begin position="450"/>
        <end position="469"/>
    </location>
</feature>
<dbReference type="PANTHER" id="PTHR37766">
    <property type="entry name" value="OS01G0897100 PROTEIN"/>
    <property type="match status" value="1"/>
</dbReference>
<evidence type="ECO:0000313" key="3">
    <source>
        <dbReference type="Proteomes" id="UP000325081"/>
    </source>
</evidence>
<evidence type="ECO:0000256" key="1">
    <source>
        <dbReference type="SAM" id="MobiDB-lite"/>
    </source>
</evidence>